<dbReference type="SMART" id="SM00256">
    <property type="entry name" value="FBOX"/>
    <property type="match status" value="2"/>
</dbReference>
<dbReference type="Proteomes" id="UP000712281">
    <property type="component" value="Unassembled WGS sequence"/>
</dbReference>
<dbReference type="SUPFAM" id="SSF81383">
    <property type="entry name" value="F-box domain"/>
    <property type="match status" value="2"/>
</dbReference>
<dbReference type="PANTHER" id="PTHR31482:SF17">
    <property type="entry name" value="F-BOX DOMAIN-CONTAINING PROTEIN"/>
    <property type="match status" value="1"/>
</dbReference>
<comment type="caution">
    <text evidence="2">The sequence shown here is derived from an EMBL/GenBank/DDBJ whole genome shotgun (WGS) entry which is preliminary data.</text>
</comment>
<reference evidence="2" key="1">
    <citation type="submission" date="2019-12" db="EMBL/GenBank/DDBJ databases">
        <title>Genome sequencing and annotation of Brassica cretica.</title>
        <authorList>
            <person name="Studholme D.J."/>
            <person name="Sarris P.F."/>
        </authorList>
    </citation>
    <scope>NUCLEOTIDE SEQUENCE</scope>
    <source>
        <strain evidence="2">PFS-001/15</strain>
        <tissue evidence="2">Leaf</tissue>
    </source>
</reference>
<dbReference type="PANTHER" id="PTHR31482">
    <property type="entry name" value="ESTS AU081301(E20138)"/>
    <property type="match status" value="1"/>
</dbReference>
<organism evidence="2 3">
    <name type="scientific">Brassica cretica</name>
    <name type="common">Mustard</name>
    <dbReference type="NCBI Taxonomy" id="69181"/>
    <lineage>
        <taxon>Eukaryota</taxon>
        <taxon>Viridiplantae</taxon>
        <taxon>Streptophyta</taxon>
        <taxon>Embryophyta</taxon>
        <taxon>Tracheophyta</taxon>
        <taxon>Spermatophyta</taxon>
        <taxon>Magnoliopsida</taxon>
        <taxon>eudicotyledons</taxon>
        <taxon>Gunneridae</taxon>
        <taxon>Pentapetalae</taxon>
        <taxon>rosids</taxon>
        <taxon>malvids</taxon>
        <taxon>Brassicales</taxon>
        <taxon>Brassicaceae</taxon>
        <taxon>Brassiceae</taxon>
        <taxon>Brassica</taxon>
    </lineage>
</organism>
<accession>A0A8S9IL59</accession>
<protein>
    <recommendedName>
        <fullName evidence="1">F-box domain-containing protein</fullName>
    </recommendedName>
</protein>
<sequence length="472" mass="54577">MILSFCSLSFSFLHHFLFSVENKYLNILSFCFSNTICGLLIVSWLARSIIYTNGLSTTLTWRRKTRIKKNQDDENKMSLLDLPDLTLNCILEKLSPSELCAMTCVCSELRDKCVSDHLWKKHMEKRWGRLMGDAAIKEWKTHVATLMACLKNSNPSSYRSNAQQWRSRLAANLKPFSWLKTNHGCHNGGSSSSSPIDSVMYWYSNLESGKFWFPAQVYNREKLSPSELCAMTCVCSELRDKCVSDHLWKKHMEKRWGRLMGDAAIKEWKTHVATLMACLKNSNPSSYRSNAQQWRSRLAANLKPFSWLKTNHGCHNGGSSSSSPIDSVMYWYSNLESGKFWFPAQVYNRENGHVGFMMSCYDAKVRYDNRTNTFQARYSAHGRRAAEENVTWQRLRPALVETESRDLHVSDCLQGLRPGDHFEIQWRRTKEFPYGWWFGVVGHLQNCVGEENCRCVSDGNIYETYLLTSETF</sequence>
<evidence type="ECO:0000259" key="1">
    <source>
        <dbReference type="PROSITE" id="PS50181"/>
    </source>
</evidence>
<dbReference type="AlphaFoldDB" id="A0A8S9IL59"/>
<dbReference type="Gene3D" id="1.20.1280.50">
    <property type="match status" value="1"/>
</dbReference>
<evidence type="ECO:0000313" key="3">
    <source>
        <dbReference type="Proteomes" id="UP000712281"/>
    </source>
</evidence>
<evidence type="ECO:0000313" key="2">
    <source>
        <dbReference type="EMBL" id="KAF2569637.1"/>
    </source>
</evidence>
<name>A0A8S9IL59_BRACR</name>
<dbReference type="InterPro" id="IPR001810">
    <property type="entry name" value="F-box_dom"/>
</dbReference>
<gene>
    <name evidence="2" type="ORF">F2Q68_00023762</name>
</gene>
<dbReference type="InterPro" id="IPR036047">
    <property type="entry name" value="F-box-like_dom_sf"/>
</dbReference>
<dbReference type="EMBL" id="QGKW02001911">
    <property type="protein sequence ID" value="KAF2569637.1"/>
    <property type="molecule type" value="Genomic_DNA"/>
</dbReference>
<dbReference type="Pfam" id="PF00646">
    <property type="entry name" value="F-box"/>
    <property type="match status" value="1"/>
</dbReference>
<dbReference type="PROSITE" id="PS50181">
    <property type="entry name" value="FBOX"/>
    <property type="match status" value="1"/>
</dbReference>
<proteinExistence type="predicted"/>
<feature type="domain" description="F-box" evidence="1">
    <location>
        <begin position="76"/>
        <end position="122"/>
    </location>
</feature>